<dbReference type="SUPFAM" id="SSF56935">
    <property type="entry name" value="Porins"/>
    <property type="match status" value="1"/>
</dbReference>
<sequence>MMTSRKILIIVFLFLVCGNGIEAQTKTQQLTLAGRVVSTSGNVLEGARVYLLKSKISTYAKKDGRYGLTSTVLNDTLKVEKMGYRTVSLAVSDMADPQEVDIVMDSVSFEIEGVEVFSTGYQTLSKERATGSFDYLDEETLNQQVGTNILQRLDGLASGVSFDTKPGQSGQRKLDFTVRGFSTIDGSPDPLVILDNFPFEGDINNINPNDVESITVLKDAAAASIWGARAGNGVIVINTKKGRFGRPTKIDVGANVIIGSKPDLFSLPQMSSSDFIDVEEMLFNNGFYNRLIDANPSYVALSPANEIFLLRRENKITAADSAYRIEELKQWDSRTDYLRYFYTNPVIQQYSLGVSGGGQTYAYSISGAYDKSIQETYGLHDKFNYRIHNTFKPIRNLQIDLGLYGTASKDKNGRPAYNEIKVTGTEVPYLRFADEFGNPLPVATNYTPRYTDHAGDGKLMDWNNYPLENYKYIDATNSINAIVANLGVSYEINDWLGVTARYQHERQENRTRNLADEYAYGTRDMINKFTQINPTTGEVTYSVPRGGILNTTGTQMKSQNFRGQISVDKDWRSHNLSGIVGGEIRHTVTDGISDTKYGYNDNPLGFAPADFVNTYPTFIRGTRERIPVGSVFYEDLHRFVSLFTNFAYTYKDRYIVSASARRDASNIFGVSTNDKWTPLWSAGLAWDITKEAFFEQALFTHLKLRTSYGYQGNVDLSRSANTIISYAGRNRDTDLEQARVLQLGNPSLRWEKIGQYNVGVDFTLKGNRLSGSIDIYRKRGADLYGPEAFDYTGWGASNVMTKNVAEMRGTGFDISLLSRNIDGVFKWRTQALVNMNKSKTLKYYGPSGYSGGMLGAGMIVTPLEGKPLYSLASYRWAGLDNSGDPQGYLDGDLSKDYNAIILDVNRNGEASNSMIYHGSSVPEHTGSLINTLEWKGLSLSFNLAYRFGYYFRKPTIAYMQLFNSGRMHTDFAKRWQQAGDELNTDVPAMVYPANSPRDQLYLWSEATAAKGDHIRLQYVNVSYRPPAFLLSKLGLTDVQLYSNISNLGLIWVANKEGLDPQYPGSLPPLRTYTIGLRAKL</sequence>
<evidence type="ECO:0000256" key="7">
    <source>
        <dbReference type="PROSITE-ProRule" id="PRU01360"/>
    </source>
</evidence>
<keyword evidence="4 7" id="KW-0812">Transmembrane</keyword>
<keyword evidence="3 7" id="KW-1134">Transmembrane beta strand</keyword>
<comment type="subcellular location">
    <subcellularLocation>
        <location evidence="1 7">Cell outer membrane</location>
        <topology evidence="1 7">Multi-pass membrane protein</topology>
    </subcellularLocation>
</comment>
<dbReference type="Gene3D" id="2.170.130.10">
    <property type="entry name" value="TonB-dependent receptor, plug domain"/>
    <property type="match status" value="1"/>
</dbReference>
<dbReference type="Gene3D" id="2.40.170.20">
    <property type="entry name" value="TonB-dependent receptor, beta-barrel domain"/>
    <property type="match status" value="1"/>
</dbReference>
<protein>
    <recommendedName>
        <fullName evidence="8">TonB-dependent receptor plug domain-containing protein</fullName>
    </recommendedName>
</protein>
<comment type="caution">
    <text evidence="9">The sequence shown here is derived from an EMBL/GenBank/DDBJ whole genome shotgun (WGS) entry which is preliminary data.</text>
</comment>
<dbReference type="PROSITE" id="PS52016">
    <property type="entry name" value="TONB_DEPENDENT_REC_3"/>
    <property type="match status" value="1"/>
</dbReference>
<dbReference type="InterPro" id="IPR039426">
    <property type="entry name" value="TonB-dep_rcpt-like"/>
</dbReference>
<dbReference type="NCBIfam" id="TIGR04056">
    <property type="entry name" value="OMP_RagA_SusC"/>
    <property type="match status" value="1"/>
</dbReference>
<keyword evidence="5 7" id="KW-0472">Membrane</keyword>
<evidence type="ECO:0000256" key="6">
    <source>
        <dbReference type="ARBA" id="ARBA00023237"/>
    </source>
</evidence>
<evidence type="ECO:0000313" key="10">
    <source>
        <dbReference type="Proteomes" id="UP000238642"/>
    </source>
</evidence>
<keyword evidence="10" id="KW-1185">Reference proteome</keyword>
<evidence type="ECO:0000256" key="3">
    <source>
        <dbReference type="ARBA" id="ARBA00022452"/>
    </source>
</evidence>
<dbReference type="InterPro" id="IPR023996">
    <property type="entry name" value="TonB-dep_OMP_SusC/RagA"/>
</dbReference>
<name>A0A2S9JRX7_9SPHI</name>
<evidence type="ECO:0000256" key="1">
    <source>
        <dbReference type="ARBA" id="ARBA00004571"/>
    </source>
</evidence>
<dbReference type="NCBIfam" id="TIGR04057">
    <property type="entry name" value="SusC_RagA_signa"/>
    <property type="match status" value="1"/>
</dbReference>
<accession>A0A2S9JRX7</accession>
<evidence type="ECO:0000256" key="5">
    <source>
        <dbReference type="ARBA" id="ARBA00023136"/>
    </source>
</evidence>
<reference evidence="9 10" key="1">
    <citation type="submission" date="2018-02" db="EMBL/GenBank/DDBJ databases">
        <title>The draft genome of Sphingobacterium gobiense H7.</title>
        <authorList>
            <person name="Li L."/>
            <person name="Liu L."/>
            <person name="Zhang X."/>
            <person name="Wang T."/>
            <person name="Liang L."/>
        </authorList>
    </citation>
    <scope>NUCLEOTIDE SEQUENCE [LARGE SCALE GENOMIC DNA]</scope>
    <source>
        <strain evidence="9 10">ACCC 05757</strain>
    </source>
</reference>
<organism evidence="9 10">
    <name type="scientific">Sphingobacterium gobiense</name>
    <dbReference type="NCBI Taxonomy" id="1382456"/>
    <lineage>
        <taxon>Bacteria</taxon>
        <taxon>Pseudomonadati</taxon>
        <taxon>Bacteroidota</taxon>
        <taxon>Sphingobacteriia</taxon>
        <taxon>Sphingobacteriales</taxon>
        <taxon>Sphingobacteriaceae</taxon>
        <taxon>Sphingobacterium</taxon>
    </lineage>
</organism>
<evidence type="ECO:0000259" key="8">
    <source>
        <dbReference type="Pfam" id="PF07715"/>
    </source>
</evidence>
<dbReference type="Pfam" id="PF07715">
    <property type="entry name" value="Plug"/>
    <property type="match status" value="1"/>
</dbReference>
<dbReference type="InterPro" id="IPR023997">
    <property type="entry name" value="TonB-dep_OMP_SusC/RagA_CS"/>
</dbReference>
<evidence type="ECO:0000313" key="9">
    <source>
        <dbReference type="EMBL" id="PRD56042.1"/>
    </source>
</evidence>
<dbReference type="RefSeq" id="WP_105722465.1">
    <property type="nucleotide sequence ID" value="NZ_PVBS01000001.1"/>
</dbReference>
<keyword evidence="2 7" id="KW-0813">Transport</keyword>
<proteinExistence type="inferred from homology"/>
<comment type="similarity">
    <text evidence="7">Belongs to the TonB-dependent receptor family.</text>
</comment>
<dbReference type="OrthoDB" id="9768177at2"/>
<dbReference type="InterPro" id="IPR012910">
    <property type="entry name" value="Plug_dom"/>
</dbReference>
<dbReference type="EMBL" id="PVBS01000001">
    <property type="protein sequence ID" value="PRD56042.1"/>
    <property type="molecule type" value="Genomic_DNA"/>
</dbReference>
<gene>
    <name evidence="9" type="ORF">C5749_01765</name>
</gene>
<dbReference type="SUPFAM" id="SSF49464">
    <property type="entry name" value="Carboxypeptidase regulatory domain-like"/>
    <property type="match status" value="1"/>
</dbReference>
<evidence type="ECO:0000256" key="2">
    <source>
        <dbReference type="ARBA" id="ARBA00022448"/>
    </source>
</evidence>
<evidence type="ECO:0000256" key="4">
    <source>
        <dbReference type="ARBA" id="ARBA00022692"/>
    </source>
</evidence>
<dbReference type="InterPro" id="IPR008969">
    <property type="entry name" value="CarboxyPept-like_regulatory"/>
</dbReference>
<feature type="domain" description="TonB-dependent receptor plug" evidence="8">
    <location>
        <begin position="126"/>
        <end position="234"/>
    </location>
</feature>
<dbReference type="InterPro" id="IPR037066">
    <property type="entry name" value="Plug_dom_sf"/>
</dbReference>
<keyword evidence="6 7" id="KW-0998">Cell outer membrane</keyword>
<dbReference type="GO" id="GO:0009279">
    <property type="term" value="C:cell outer membrane"/>
    <property type="evidence" value="ECO:0007669"/>
    <property type="project" value="UniProtKB-SubCell"/>
</dbReference>
<dbReference type="InterPro" id="IPR036942">
    <property type="entry name" value="Beta-barrel_TonB_sf"/>
</dbReference>
<dbReference type="AlphaFoldDB" id="A0A2S9JRX7"/>
<dbReference type="Proteomes" id="UP000238642">
    <property type="component" value="Unassembled WGS sequence"/>
</dbReference>